<evidence type="ECO:0000256" key="6">
    <source>
        <dbReference type="ARBA" id="ARBA00023002"/>
    </source>
</evidence>
<gene>
    <name evidence="10" type="ORF">CUN49_10265</name>
</gene>
<keyword evidence="7" id="KW-0408">Iron</keyword>
<evidence type="ECO:0000256" key="5">
    <source>
        <dbReference type="ARBA" id="ARBA00022729"/>
    </source>
</evidence>
<dbReference type="Pfam" id="PF01568">
    <property type="entry name" value="Molydop_binding"/>
    <property type="match status" value="1"/>
</dbReference>
<dbReference type="PANTHER" id="PTHR43742">
    <property type="entry name" value="TRIMETHYLAMINE-N-OXIDE REDUCTASE"/>
    <property type="match status" value="1"/>
</dbReference>
<sequence>MSDKPHLPEQEQPESCALSRRDFLKLSAATAGGAALLSSLPIFGRLQAAQTQTLSGNSPLSEPERQIYSVCLQCNTGCGIKVKIWEGVASKIEGNPYSPWTLHPHLPYKTPIAEAGTIEGGLCPKGQAGLQTAYDPYRIVSVLKRRPGTKRGEGQWITISFEQALDEIVNGGDLFGEGQVEGLKDVYALRDPKVAKAMADFVKRIVDEKDAEKKRALVEEFKTTFADHLDKLIDPDHPDLGPKNNQFAFIWGRLKNGRGDLVRRFVNSGIGSINANGHTTVCQGSLYFAGKAMSEQWDGSKFSGGQKFYWQADLKSSRFAIFIGANMFEANYGPPLRVAPITEGVVDRGLRYAVVDPRFSKAASKAWKWVPIKPGEDSALGLGMMRWMFEHERINKRFLSAANKAAANAIGETSWTDAVWLVHLKNGKPGKLVRGSELGLVTRLAERDENGKEVTVYVAEDGTKFKFDPFVALVDGKPTPIDPNSTELPVYGDLFVDTTLQNAAGEPIAVKSGLQIIREAAFEKTIEEWAAIADIKPSDIIELAREFTSYGTQAVIDIHRGASQHTNGFYTSLIFFTLNALIGNFDHKGGLSKPTTYDRLGSRAKGPFDLAKMSNGANVPFGLDILRTTISYEKSTLFNGYPAKRPWFPLATDIYQEDLPSIGDAYPYPVKIAMFYMSAINYALPAAHKMTEVLADPKKLPLIIASDILVGETSMYADYIFPDLSYLERWEFHGSHPSVTYKVENVRNPAISLPGWPMVKVFGQEIPLSFEALVLGIAERLELPGFGPNGLGEGVPLIYPEDYYLRMVANLAYGEKEDGSDGVPEADDREVEIFLKARAHLPKQVFDAERWKAILGNDEKLWRQTIYVLNRGGRWQDEGKDYKGDMLANAYAKQINLYQEKTATTINSMTGEPFAGYPRYFPPHLSSIGEPIEDGDEYAFTLITYKEITMTKARTISNYWLLAVMPENTLIMNAADAQRLGLRHGDLVRISSASNPRGVWDLQNGTEIPMIGKLKVVQGMRPGVVAFGLGWGHWASGSRDIVIDGRTVKGDVRRQAGFHANAAMRTDPVLQNVTLTDLAGGSAVFYSTKVKVEKV</sequence>
<dbReference type="PANTHER" id="PTHR43742:SF9">
    <property type="entry name" value="TETRATHIONATE REDUCTASE SUBUNIT A"/>
    <property type="match status" value="1"/>
</dbReference>
<protein>
    <submittedName>
        <fullName evidence="10">Molybdopterin oxidoreductase</fullName>
    </submittedName>
</protein>
<keyword evidence="2" id="KW-0004">4Fe-4S</keyword>
<dbReference type="GO" id="GO:0016491">
    <property type="term" value="F:oxidoreductase activity"/>
    <property type="evidence" value="ECO:0007669"/>
    <property type="project" value="UniProtKB-KW"/>
</dbReference>
<evidence type="ECO:0000256" key="7">
    <source>
        <dbReference type="ARBA" id="ARBA00023004"/>
    </source>
</evidence>
<evidence type="ECO:0000256" key="1">
    <source>
        <dbReference type="ARBA" id="ARBA00010312"/>
    </source>
</evidence>
<dbReference type="Gene3D" id="3.40.50.740">
    <property type="match status" value="1"/>
</dbReference>
<dbReference type="NCBIfam" id="TIGR01409">
    <property type="entry name" value="TAT_signal_seq"/>
    <property type="match status" value="1"/>
</dbReference>
<dbReference type="EMBL" id="PGTM01000148">
    <property type="protein sequence ID" value="PJF35490.1"/>
    <property type="molecule type" value="Genomic_DNA"/>
</dbReference>
<dbReference type="Gene3D" id="2.40.40.20">
    <property type="match status" value="1"/>
</dbReference>
<dbReference type="InterPro" id="IPR006963">
    <property type="entry name" value="Mopterin_OxRdtase_4Fe-4S_dom"/>
</dbReference>
<evidence type="ECO:0000259" key="9">
    <source>
        <dbReference type="PROSITE" id="PS51669"/>
    </source>
</evidence>
<keyword evidence="5" id="KW-0732">Signal</keyword>
<dbReference type="SUPFAM" id="SSF53706">
    <property type="entry name" value="Formate dehydrogenase/DMSO reductase, domains 1-3"/>
    <property type="match status" value="1"/>
</dbReference>
<dbReference type="InterPro" id="IPR006656">
    <property type="entry name" value="Mopterin_OxRdtase"/>
</dbReference>
<dbReference type="InterPro" id="IPR050612">
    <property type="entry name" value="Prok_Mopterin_Oxidored"/>
</dbReference>
<dbReference type="Proteomes" id="UP000229681">
    <property type="component" value="Unassembled WGS sequence"/>
</dbReference>
<evidence type="ECO:0000256" key="3">
    <source>
        <dbReference type="ARBA" id="ARBA00022505"/>
    </source>
</evidence>
<comment type="similarity">
    <text evidence="1">Belongs to the prokaryotic molybdopterin-containing oxidoreductase family.</text>
</comment>
<reference evidence="10 11" key="1">
    <citation type="submission" date="2017-11" db="EMBL/GenBank/DDBJ databases">
        <title>Evolution of Phototrophy in the Chloroflexi Phylum Driven by Horizontal Gene Transfer.</title>
        <authorList>
            <person name="Ward L.M."/>
            <person name="Hemp J."/>
            <person name="Shih P.M."/>
            <person name="Mcglynn S.E."/>
            <person name="Fischer W."/>
        </authorList>
    </citation>
    <scope>NUCLEOTIDE SEQUENCE [LARGE SCALE GENOMIC DNA]</scope>
    <source>
        <strain evidence="10">JP3_13</strain>
    </source>
</reference>
<dbReference type="SMART" id="SM00926">
    <property type="entry name" value="Molybdop_Fe4S4"/>
    <property type="match status" value="1"/>
</dbReference>
<dbReference type="PROSITE" id="PS51318">
    <property type="entry name" value="TAT"/>
    <property type="match status" value="1"/>
</dbReference>
<dbReference type="GO" id="GO:0051539">
    <property type="term" value="F:4 iron, 4 sulfur cluster binding"/>
    <property type="evidence" value="ECO:0007669"/>
    <property type="project" value="UniProtKB-KW"/>
</dbReference>
<dbReference type="GO" id="GO:0046872">
    <property type="term" value="F:metal ion binding"/>
    <property type="evidence" value="ECO:0007669"/>
    <property type="project" value="UniProtKB-KW"/>
</dbReference>
<evidence type="ECO:0000256" key="8">
    <source>
        <dbReference type="ARBA" id="ARBA00023014"/>
    </source>
</evidence>
<dbReference type="GO" id="GO:0043546">
    <property type="term" value="F:molybdopterin cofactor binding"/>
    <property type="evidence" value="ECO:0007669"/>
    <property type="project" value="InterPro"/>
</dbReference>
<evidence type="ECO:0000256" key="2">
    <source>
        <dbReference type="ARBA" id="ARBA00022485"/>
    </source>
</evidence>
<dbReference type="InterPro" id="IPR006311">
    <property type="entry name" value="TAT_signal"/>
</dbReference>
<evidence type="ECO:0000313" key="11">
    <source>
        <dbReference type="Proteomes" id="UP000229681"/>
    </source>
</evidence>
<keyword evidence="3" id="KW-0500">Molybdenum</keyword>
<comment type="caution">
    <text evidence="10">The sequence shown here is derived from an EMBL/GenBank/DDBJ whole genome shotgun (WGS) entry which is preliminary data.</text>
</comment>
<dbReference type="PROSITE" id="PS51669">
    <property type="entry name" value="4FE4S_MOW_BIS_MGD"/>
    <property type="match status" value="1"/>
</dbReference>
<dbReference type="InterPro" id="IPR019546">
    <property type="entry name" value="TAT_signal_bac_arc"/>
</dbReference>
<dbReference type="AlphaFoldDB" id="A0A2M8PD92"/>
<feature type="domain" description="4Fe-4S Mo/W bis-MGD-type" evidence="9">
    <location>
        <begin position="64"/>
        <end position="137"/>
    </location>
</feature>
<evidence type="ECO:0000256" key="4">
    <source>
        <dbReference type="ARBA" id="ARBA00022723"/>
    </source>
</evidence>
<dbReference type="CDD" id="cd02780">
    <property type="entry name" value="MopB_CT_Tetrathionate_Arsenate-R"/>
    <property type="match status" value="1"/>
</dbReference>
<organism evidence="10 11">
    <name type="scientific">Candidatus Thermofonsia Clade 1 bacterium</name>
    <dbReference type="NCBI Taxonomy" id="2364210"/>
    <lineage>
        <taxon>Bacteria</taxon>
        <taxon>Bacillati</taxon>
        <taxon>Chloroflexota</taxon>
        <taxon>Candidatus Thermofontia</taxon>
        <taxon>Candidatus Thermofonsia Clade 1</taxon>
    </lineage>
</organism>
<keyword evidence="8" id="KW-0411">Iron-sulfur</keyword>
<dbReference type="InterPro" id="IPR037946">
    <property type="entry name" value="MopB_CT_Tetrathionate"/>
</dbReference>
<dbReference type="Gene3D" id="3.30.200.210">
    <property type="match status" value="1"/>
</dbReference>
<dbReference type="InterPro" id="IPR009010">
    <property type="entry name" value="Asp_de-COase-like_dom_sf"/>
</dbReference>
<dbReference type="Pfam" id="PF00384">
    <property type="entry name" value="Molybdopterin"/>
    <property type="match status" value="1"/>
</dbReference>
<keyword evidence="6" id="KW-0560">Oxidoreductase</keyword>
<dbReference type="InterPro" id="IPR006657">
    <property type="entry name" value="MoPterin_dinucl-bd_dom"/>
</dbReference>
<accession>A0A2M8PD92</accession>
<dbReference type="SUPFAM" id="SSF50692">
    <property type="entry name" value="ADC-like"/>
    <property type="match status" value="1"/>
</dbReference>
<dbReference type="Gene3D" id="3.40.228.10">
    <property type="entry name" value="Dimethylsulfoxide Reductase, domain 2"/>
    <property type="match status" value="1"/>
</dbReference>
<evidence type="ECO:0000313" key="10">
    <source>
        <dbReference type="EMBL" id="PJF35490.1"/>
    </source>
</evidence>
<name>A0A2M8PD92_9CHLR</name>
<keyword evidence="4" id="KW-0479">Metal-binding</keyword>
<proteinExistence type="inferred from homology"/>